<dbReference type="NCBIfam" id="TIGR00787">
    <property type="entry name" value="dctP"/>
    <property type="match status" value="1"/>
</dbReference>
<dbReference type="AlphaFoldDB" id="A0A380T9B5"/>
<comment type="similarity">
    <text evidence="1">Belongs to the bacterial solute-binding protein 7 family.</text>
</comment>
<reference evidence="4" key="1">
    <citation type="submission" date="2018-07" db="EMBL/GenBank/DDBJ databases">
        <authorList>
            <person name="Quirk P.G."/>
            <person name="Krulwich T.A."/>
        </authorList>
    </citation>
    <scope>NUCLEOTIDE SEQUENCE</scope>
</reference>
<dbReference type="Gene3D" id="3.40.190.170">
    <property type="entry name" value="Bacterial extracellular solute-binding protein, family 7"/>
    <property type="match status" value="1"/>
</dbReference>
<evidence type="ECO:0000256" key="2">
    <source>
        <dbReference type="ARBA" id="ARBA00022448"/>
    </source>
</evidence>
<dbReference type="PANTHER" id="PTHR33376:SF7">
    <property type="entry name" value="C4-DICARBOXYLATE-BINDING PROTEIN DCTB"/>
    <property type="match status" value="1"/>
</dbReference>
<keyword evidence="2" id="KW-0813">Transport</keyword>
<dbReference type="GO" id="GO:0015740">
    <property type="term" value="P:C4-dicarboxylate transport"/>
    <property type="evidence" value="ECO:0007669"/>
    <property type="project" value="TreeGrafter"/>
</dbReference>
<name>A0A380T9B5_9ZZZZ</name>
<organism evidence="4">
    <name type="scientific">metagenome</name>
    <dbReference type="NCBI Taxonomy" id="256318"/>
    <lineage>
        <taxon>unclassified sequences</taxon>
        <taxon>metagenomes</taxon>
    </lineage>
</organism>
<gene>
    <name evidence="4" type="primary">dctP</name>
    <name evidence="4" type="ORF">DF3PB_1290009</name>
</gene>
<sequence>MTRFLLLMLLGLFVVGSGSRAEASDPIVIRFSHVVSEQAPKGVGALRFKELAEARLPGRVQVEVYPSSRKFTDEEVVPALLFGDVELAAPSMVILRGYAPALQVYELPFLFKDVAHIRRFQAGPTGQMLLNSMLPRGIRGLGYWDGGMRVLSANKPLHSPADASGLMFRTESSQIFQRAYDRIGVVTLPLPFRLLADAIRDGLVDGQENSWPNIYTRGIHKLHRYYTPLHHTFLGYMVIANDDFWTRLPADVRPVLEEILAEVPREVNELARQEAETLAQKAASEAEIEVLPLNENELAEWRSAFTPVWREFEPVIGADVIEAAVAAEGAAR</sequence>
<evidence type="ECO:0000256" key="3">
    <source>
        <dbReference type="ARBA" id="ARBA00022729"/>
    </source>
</evidence>
<dbReference type="EMBL" id="UIDG01000034">
    <property type="protein sequence ID" value="SUS04366.1"/>
    <property type="molecule type" value="Genomic_DNA"/>
</dbReference>
<dbReference type="Pfam" id="PF03480">
    <property type="entry name" value="DctP"/>
    <property type="match status" value="1"/>
</dbReference>
<dbReference type="GO" id="GO:0030288">
    <property type="term" value="C:outer membrane-bounded periplasmic space"/>
    <property type="evidence" value="ECO:0007669"/>
    <property type="project" value="InterPro"/>
</dbReference>
<evidence type="ECO:0000313" key="4">
    <source>
        <dbReference type="EMBL" id="SUS04366.1"/>
    </source>
</evidence>
<dbReference type="NCBIfam" id="NF037995">
    <property type="entry name" value="TRAP_S1"/>
    <property type="match status" value="1"/>
</dbReference>
<evidence type="ECO:0000256" key="1">
    <source>
        <dbReference type="ARBA" id="ARBA00009023"/>
    </source>
</evidence>
<dbReference type="PIRSF" id="PIRSF006470">
    <property type="entry name" value="DctB"/>
    <property type="match status" value="1"/>
</dbReference>
<dbReference type="InterPro" id="IPR038404">
    <property type="entry name" value="TRAP_DctP_sf"/>
</dbReference>
<dbReference type="InterPro" id="IPR018389">
    <property type="entry name" value="DctP_fam"/>
</dbReference>
<proteinExistence type="inferred from homology"/>
<protein>
    <submittedName>
        <fullName evidence="4">C4-dicarboxylate-binding periplasmic protein DctP</fullName>
    </submittedName>
</protein>
<dbReference type="InterPro" id="IPR004682">
    <property type="entry name" value="TRAP_DctP"/>
</dbReference>
<keyword evidence="3" id="KW-0732">Signal</keyword>
<accession>A0A380T9B5</accession>
<dbReference type="GO" id="GO:0055085">
    <property type="term" value="P:transmembrane transport"/>
    <property type="evidence" value="ECO:0007669"/>
    <property type="project" value="InterPro"/>
</dbReference>
<dbReference type="PANTHER" id="PTHR33376">
    <property type="match status" value="1"/>
</dbReference>